<gene>
    <name evidence="6" type="ORF">VP01_118g7</name>
</gene>
<dbReference type="InterPro" id="IPR015943">
    <property type="entry name" value="WD40/YVTN_repeat-like_dom_sf"/>
</dbReference>
<dbReference type="OrthoDB" id="10257301at2759"/>
<organism evidence="6 7">
    <name type="scientific">Puccinia sorghi</name>
    <dbReference type="NCBI Taxonomy" id="27349"/>
    <lineage>
        <taxon>Eukaryota</taxon>
        <taxon>Fungi</taxon>
        <taxon>Dikarya</taxon>
        <taxon>Basidiomycota</taxon>
        <taxon>Pucciniomycotina</taxon>
        <taxon>Pucciniomycetes</taxon>
        <taxon>Pucciniales</taxon>
        <taxon>Pucciniaceae</taxon>
        <taxon>Puccinia</taxon>
    </lineage>
</organism>
<reference evidence="6 7" key="1">
    <citation type="submission" date="2015-08" db="EMBL/GenBank/DDBJ databases">
        <title>Next Generation Sequencing and Analysis of the Genome of Puccinia sorghi L Schw, the Causal Agent of Maize Common Rust.</title>
        <authorList>
            <person name="Rochi L."/>
            <person name="Burguener G."/>
            <person name="Darino M."/>
            <person name="Turjanski A."/>
            <person name="Kreff E."/>
            <person name="Dieguez M.J."/>
            <person name="Sacco F."/>
        </authorList>
    </citation>
    <scope>NUCLEOTIDE SEQUENCE [LARGE SCALE GENOMIC DNA]</scope>
    <source>
        <strain evidence="6 7">RO10H11247</strain>
    </source>
</reference>
<proteinExistence type="inferred from homology"/>
<dbReference type="GO" id="GO:0000502">
    <property type="term" value="C:proteasome complex"/>
    <property type="evidence" value="ECO:0007669"/>
    <property type="project" value="UniProtKB-KW"/>
</dbReference>
<dbReference type="PANTHER" id="PTHR19857:SF19">
    <property type="entry name" value="26S PROTEASOME REGULATORY SUBUNIT RPN14"/>
    <property type="match status" value="1"/>
</dbReference>
<keyword evidence="2" id="KW-0677">Repeat</keyword>
<keyword evidence="1 5" id="KW-0853">WD repeat</keyword>
<dbReference type="Proteomes" id="UP000037035">
    <property type="component" value="Unassembled WGS sequence"/>
</dbReference>
<evidence type="ECO:0000256" key="4">
    <source>
        <dbReference type="ARBA" id="ARBA00038321"/>
    </source>
</evidence>
<dbReference type="Pfam" id="PF00400">
    <property type="entry name" value="WD40"/>
    <property type="match status" value="3"/>
</dbReference>
<dbReference type="EMBL" id="LAVV01002110">
    <property type="protein sequence ID" value="KNZ63093.1"/>
    <property type="molecule type" value="Genomic_DNA"/>
</dbReference>
<accession>A0A0L6VQU7</accession>
<dbReference type="InterPro" id="IPR001680">
    <property type="entry name" value="WD40_rpt"/>
</dbReference>
<evidence type="ECO:0000256" key="2">
    <source>
        <dbReference type="ARBA" id="ARBA00022737"/>
    </source>
</evidence>
<dbReference type="STRING" id="27349.A0A0L6VQU7"/>
<dbReference type="VEuPathDB" id="FungiDB:VP01_118g7"/>
<dbReference type="SUPFAM" id="SSF50978">
    <property type="entry name" value="WD40 repeat-like"/>
    <property type="match status" value="1"/>
</dbReference>
<name>A0A0L6VQU7_9BASI</name>
<evidence type="ECO:0000313" key="6">
    <source>
        <dbReference type="EMBL" id="KNZ63093.1"/>
    </source>
</evidence>
<dbReference type="PANTHER" id="PTHR19857">
    <property type="entry name" value="MITOCHONDRIAL DIVISION PROTEIN 1-RELATED"/>
    <property type="match status" value="1"/>
</dbReference>
<dbReference type="InterPro" id="IPR036322">
    <property type="entry name" value="WD40_repeat_dom_sf"/>
</dbReference>
<evidence type="ECO:0000256" key="5">
    <source>
        <dbReference type="PROSITE-ProRule" id="PRU00221"/>
    </source>
</evidence>
<dbReference type="InterPro" id="IPR019775">
    <property type="entry name" value="WD40_repeat_CS"/>
</dbReference>
<evidence type="ECO:0000256" key="3">
    <source>
        <dbReference type="ARBA" id="ARBA00022942"/>
    </source>
</evidence>
<protein>
    <submittedName>
        <fullName evidence="6">Uncharacterized protein</fullName>
    </submittedName>
</protein>
<evidence type="ECO:0000256" key="1">
    <source>
        <dbReference type="ARBA" id="ARBA00022574"/>
    </source>
</evidence>
<comment type="similarity">
    <text evidence="4">Belongs to the WD repeat PAAF1/RPN14 family.</text>
</comment>
<dbReference type="AlphaFoldDB" id="A0A0L6VQU7"/>
<dbReference type="PROSITE" id="PS00678">
    <property type="entry name" value="WD_REPEATS_1"/>
    <property type="match status" value="1"/>
</dbReference>
<sequence length="503" mass="54359">MAKTMSKTMSFSITIQHDFPEVIAEIKVSTQFDARETSATEFPTLFRTRSVWRKTSGYPVTEPSTIQPPEASMENCGLPPIMEGMGSLAFGLIMQRIQSVPSLNQLALIISCESLSIPPTLVSFPTQIISAVQRNGVECMDVAGDWIVTGGKNGKLRLDRWPKSDPTNVHHQPRLGRGHLSDLTSCQFFPSGEVILTTSIDMSARIFSIHPDPHKPNSSQDTPILMMNPRSFAAPHGRGVSAAGIIGKGREIVTACRDGKLRIWNVAESRVAVEESWPDSSSTAVLAIRVAEKRFLDPTGNSLPSSIESRDQNNRLFLVLALSSGVLHFVDLPSLKPITLRKSLPTDQSNSPVEAIAVSRSSDLVAWGTRSGTVGVATLNWHLSPTSSCCSSSSVNVEEEEEEAESLSLVPLASWQRTTAAVNSLEFVEDGTALLVAGDDGLPYRISIGTQPVILEEFAGYNCDPVSAIRSSSAYRQVFAAGKDGNVLVWNSPSSPLPSVTKI</sequence>
<evidence type="ECO:0000313" key="7">
    <source>
        <dbReference type="Proteomes" id="UP000037035"/>
    </source>
</evidence>
<dbReference type="InterPro" id="IPR051179">
    <property type="entry name" value="WD_repeat_multifunction"/>
</dbReference>
<dbReference type="Gene3D" id="2.130.10.10">
    <property type="entry name" value="YVTN repeat-like/Quinoprotein amine dehydrogenase"/>
    <property type="match status" value="2"/>
</dbReference>
<keyword evidence="7" id="KW-1185">Reference proteome</keyword>
<keyword evidence="3" id="KW-0647">Proteasome</keyword>
<comment type="caution">
    <text evidence="6">The sequence shown here is derived from an EMBL/GenBank/DDBJ whole genome shotgun (WGS) entry which is preliminary data.</text>
</comment>
<feature type="repeat" description="WD" evidence="5">
    <location>
        <begin position="233"/>
        <end position="274"/>
    </location>
</feature>
<dbReference type="SMART" id="SM00320">
    <property type="entry name" value="WD40"/>
    <property type="match status" value="5"/>
</dbReference>
<dbReference type="PROSITE" id="PS50082">
    <property type="entry name" value="WD_REPEATS_2"/>
    <property type="match status" value="1"/>
</dbReference>